<dbReference type="EMBL" id="CAJNBL010000013">
    <property type="protein sequence ID" value="CAE6712701.1"/>
    <property type="molecule type" value="Genomic_DNA"/>
</dbReference>
<gene>
    <name evidence="1" type="ORF">NTGZN8_200017</name>
</gene>
<accession>A0A916FAB0</accession>
<comment type="caution">
    <text evidence="1">The sequence shown here is derived from an EMBL/GenBank/DDBJ whole genome shotgun (WGS) entry which is preliminary data.</text>
</comment>
<name>A0A916FAB0_9PROT</name>
<organism evidence="1 2">
    <name type="scientific">Candidatus Nitrotoga fabula</name>
    <dbReference type="NCBI Taxonomy" id="2182327"/>
    <lineage>
        <taxon>Bacteria</taxon>
        <taxon>Pseudomonadati</taxon>
        <taxon>Pseudomonadota</taxon>
        <taxon>Betaproteobacteria</taxon>
        <taxon>Nitrosomonadales</taxon>
        <taxon>Gallionellaceae</taxon>
        <taxon>Candidatus Nitrotoga</taxon>
    </lineage>
</organism>
<reference evidence="1" key="1">
    <citation type="submission" date="2021-02" db="EMBL/GenBank/DDBJ databases">
        <authorList>
            <person name="Han P."/>
        </authorList>
    </citation>
    <scope>NUCLEOTIDE SEQUENCE</scope>
    <source>
        <strain evidence="1">Candidatus Nitrotoga sp. ZN8</strain>
    </source>
</reference>
<dbReference type="AlphaFoldDB" id="A0A916FAB0"/>
<protein>
    <submittedName>
        <fullName evidence="1">Uncharacterized protein</fullName>
    </submittedName>
</protein>
<evidence type="ECO:0000313" key="1">
    <source>
        <dbReference type="EMBL" id="CAE6712701.1"/>
    </source>
</evidence>
<evidence type="ECO:0000313" key="2">
    <source>
        <dbReference type="Proteomes" id="UP000675882"/>
    </source>
</evidence>
<proteinExistence type="predicted"/>
<keyword evidence="2" id="KW-1185">Reference proteome</keyword>
<sequence length="50" mass="5689">MSGESFADCLKHYQVWLLLSAEDKSILFFDLHLPTFPARVISGGFDQRDS</sequence>
<dbReference type="Proteomes" id="UP000675882">
    <property type="component" value="Unassembled WGS sequence"/>
</dbReference>